<feature type="binding site" evidence="3">
    <location>
        <position position="50"/>
    </location>
    <ligand>
        <name>a divalent metal cation</name>
        <dbReference type="ChEBI" id="CHEBI:60240"/>
    </ligand>
</feature>
<dbReference type="InterPro" id="IPR007837">
    <property type="entry name" value="DinB"/>
</dbReference>
<dbReference type="eggNOG" id="COG2318">
    <property type="taxonomic scope" value="Bacteria"/>
</dbReference>
<dbReference type="InterPro" id="IPR034660">
    <property type="entry name" value="DinB/YfiT-like"/>
</dbReference>
<sequence length="164" mass="18818">MDLTVHFQLLARYNRIANERLYSTCACLNDAEYRKQRPGSFGSIHGLLNHILLGDRRWMGLFEEGQRATPPLGQILYDDFASLRSARVREDARIEAFFSDLDVGFWGRSFPYTNNQGKDYIESAHVACSHLFNHQTHHRGQVHIMLSQAEVAPPALDLHRIINP</sequence>
<keyword evidence="2 3" id="KW-0479">Metal-binding</keyword>
<dbReference type="AlphaFoldDB" id="Q020J6"/>
<dbReference type="GO" id="GO:0046872">
    <property type="term" value="F:metal ion binding"/>
    <property type="evidence" value="ECO:0007669"/>
    <property type="project" value="UniProtKB-KW"/>
</dbReference>
<dbReference type="HOGENOM" id="CLU_101283_1_1_0"/>
<dbReference type="Gene3D" id="1.20.120.450">
    <property type="entry name" value="dinb family like domain"/>
    <property type="match status" value="1"/>
</dbReference>
<name>Q020J6_SOLUE</name>
<dbReference type="InParanoid" id="Q020J6"/>
<reference evidence="4" key="1">
    <citation type="submission" date="2006-10" db="EMBL/GenBank/DDBJ databases">
        <title>Complete sequence of Solibacter usitatus Ellin6076.</title>
        <authorList>
            <consortium name="US DOE Joint Genome Institute"/>
            <person name="Copeland A."/>
            <person name="Lucas S."/>
            <person name="Lapidus A."/>
            <person name="Barry K."/>
            <person name="Detter J.C."/>
            <person name="Glavina del Rio T."/>
            <person name="Hammon N."/>
            <person name="Israni S."/>
            <person name="Dalin E."/>
            <person name="Tice H."/>
            <person name="Pitluck S."/>
            <person name="Thompson L.S."/>
            <person name="Brettin T."/>
            <person name="Bruce D."/>
            <person name="Han C."/>
            <person name="Tapia R."/>
            <person name="Gilna P."/>
            <person name="Schmutz J."/>
            <person name="Larimer F."/>
            <person name="Land M."/>
            <person name="Hauser L."/>
            <person name="Kyrpides N."/>
            <person name="Mikhailova N."/>
            <person name="Janssen P.H."/>
            <person name="Kuske C.R."/>
            <person name="Richardson P."/>
        </authorList>
    </citation>
    <scope>NUCLEOTIDE SEQUENCE</scope>
    <source>
        <strain evidence="4">Ellin6076</strain>
    </source>
</reference>
<evidence type="ECO:0000313" key="4">
    <source>
        <dbReference type="EMBL" id="ABJ84657.1"/>
    </source>
</evidence>
<dbReference type="Pfam" id="PF05163">
    <property type="entry name" value="DinB"/>
    <property type="match status" value="1"/>
</dbReference>
<evidence type="ECO:0000256" key="1">
    <source>
        <dbReference type="ARBA" id="ARBA00008635"/>
    </source>
</evidence>
<protein>
    <submittedName>
        <fullName evidence="4">DinB family protein</fullName>
    </submittedName>
</protein>
<accession>Q020J6</accession>
<proteinExistence type="inferred from homology"/>
<organism evidence="4">
    <name type="scientific">Solibacter usitatus (strain Ellin6076)</name>
    <dbReference type="NCBI Taxonomy" id="234267"/>
    <lineage>
        <taxon>Bacteria</taxon>
        <taxon>Pseudomonadati</taxon>
        <taxon>Acidobacteriota</taxon>
        <taxon>Terriglobia</taxon>
        <taxon>Bryobacterales</taxon>
        <taxon>Solibacteraceae</taxon>
        <taxon>Candidatus Solibacter</taxon>
    </lineage>
</organism>
<comment type="similarity">
    <text evidence="1">Belongs to the DinB family.</text>
</comment>
<dbReference type="OrthoDB" id="9811413at2"/>
<evidence type="ECO:0000256" key="3">
    <source>
        <dbReference type="PIRSR" id="PIRSR607837-1"/>
    </source>
</evidence>
<feature type="binding site" evidence="3">
    <location>
        <position position="138"/>
    </location>
    <ligand>
        <name>a divalent metal cation</name>
        <dbReference type="ChEBI" id="CHEBI:60240"/>
    </ligand>
</feature>
<feature type="binding site" evidence="3">
    <location>
        <position position="134"/>
    </location>
    <ligand>
        <name>a divalent metal cation</name>
        <dbReference type="ChEBI" id="CHEBI:60240"/>
    </ligand>
</feature>
<dbReference type="STRING" id="234267.Acid_3686"/>
<dbReference type="KEGG" id="sus:Acid_3686"/>
<evidence type="ECO:0000256" key="2">
    <source>
        <dbReference type="ARBA" id="ARBA00022723"/>
    </source>
</evidence>
<dbReference type="PANTHER" id="PTHR37302">
    <property type="entry name" value="SLR1116 PROTEIN"/>
    <property type="match status" value="1"/>
</dbReference>
<dbReference type="SUPFAM" id="SSF109854">
    <property type="entry name" value="DinB/YfiT-like putative metalloenzymes"/>
    <property type="match status" value="1"/>
</dbReference>
<dbReference type="PANTHER" id="PTHR37302:SF1">
    <property type="entry name" value="PROTEIN DINB"/>
    <property type="match status" value="1"/>
</dbReference>
<gene>
    <name evidence="4" type="ordered locus">Acid_3686</name>
</gene>
<dbReference type="EMBL" id="CP000473">
    <property type="protein sequence ID" value="ABJ84657.1"/>
    <property type="molecule type" value="Genomic_DNA"/>
</dbReference>